<keyword evidence="2" id="KW-1185">Reference proteome</keyword>
<comment type="caution">
    <text evidence="1">The sequence shown here is derived from an EMBL/GenBank/DDBJ whole genome shotgun (WGS) entry which is preliminary data.</text>
</comment>
<proteinExistence type="predicted"/>
<organism evidence="1 2">
    <name type="scientific">Panicum virgatum</name>
    <name type="common">Blackwell switchgrass</name>
    <dbReference type="NCBI Taxonomy" id="38727"/>
    <lineage>
        <taxon>Eukaryota</taxon>
        <taxon>Viridiplantae</taxon>
        <taxon>Streptophyta</taxon>
        <taxon>Embryophyta</taxon>
        <taxon>Tracheophyta</taxon>
        <taxon>Spermatophyta</taxon>
        <taxon>Magnoliopsida</taxon>
        <taxon>Liliopsida</taxon>
        <taxon>Poales</taxon>
        <taxon>Poaceae</taxon>
        <taxon>PACMAD clade</taxon>
        <taxon>Panicoideae</taxon>
        <taxon>Panicodae</taxon>
        <taxon>Paniceae</taxon>
        <taxon>Panicinae</taxon>
        <taxon>Panicum</taxon>
        <taxon>Panicum sect. Hiantes</taxon>
    </lineage>
</organism>
<evidence type="ECO:0000313" key="1">
    <source>
        <dbReference type="EMBL" id="KAG2628761.1"/>
    </source>
</evidence>
<name>A0A8T0UWR1_PANVG</name>
<protein>
    <submittedName>
        <fullName evidence="1">Uncharacterized protein</fullName>
    </submittedName>
</protein>
<dbReference type="EMBL" id="CM029041">
    <property type="protein sequence ID" value="KAG2628761.1"/>
    <property type="molecule type" value="Genomic_DNA"/>
</dbReference>
<dbReference type="AlphaFoldDB" id="A0A8T0UWR1"/>
<gene>
    <name evidence="1" type="ORF">PVAP13_3KG242627</name>
</gene>
<accession>A0A8T0UWR1</accession>
<sequence length="35" mass="4071">MQCWCLRVCIQHQERKASVGRDCYLVCLQIASEIS</sequence>
<dbReference type="Proteomes" id="UP000823388">
    <property type="component" value="Chromosome 3K"/>
</dbReference>
<evidence type="ECO:0000313" key="2">
    <source>
        <dbReference type="Proteomes" id="UP000823388"/>
    </source>
</evidence>
<reference evidence="1" key="1">
    <citation type="submission" date="2020-05" db="EMBL/GenBank/DDBJ databases">
        <title>WGS assembly of Panicum virgatum.</title>
        <authorList>
            <person name="Lovell J.T."/>
            <person name="Jenkins J."/>
            <person name="Shu S."/>
            <person name="Juenger T.E."/>
            <person name="Schmutz J."/>
        </authorList>
    </citation>
    <scope>NUCLEOTIDE SEQUENCE</scope>
    <source>
        <strain evidence="1">AP13</strain>
    </source>
</reference>